<feature type="transmembrane region" description="Helical" evidence="8">
    <location>
        <begin position="276"/>
        <end position="294"/>
    </location>
</feature>
<proteinExistence type="inferred from homology"/>
<feature type="transmembrane region" description="Helical" evidence="8">
    <location>
        <begin position="157"/>
        <end position="174"/>
    </location>
</feature>
<dbReference type="EMBL" id="FWXY01000037">
    <property type="protein sequence ID" value="SMD11497.1"/>
    <property type="molecule type" value="Genomic_DNA"/>
</dbReference>
<keyword evidence="10" id="KW-1185">Reference proteome</keyword>
<feature type="transmembrane region" description="Helical" evidence="8">
    <location>
        <begin position="244"/>
        <end position="264"/>
    </location>
</feature>
<keyword evidence="3" id="KW-0813">Transport</keyword>
<feature type="transmembrane region" description="Helical" evidence="8">
    <location>
        <begin position="111"/>
        <end position="128"/>
    </location>
</feature>
<evidence type="ECO:0000256" key="1">
    <source>
        <dbReference type="ARBA" id="ARBA00004651"/>
    </source>
</evidence>
<organism evidence="9 10">
    <name type="scientific">Desulfocicer vacuolatum DSM 3385</name>
    <dbReference type="NCBI Taxonomy" id="1121400"/>
    <lineage>
        <taxon>Bacteria</taxon>
        <taxon>Pseudomonadati</taxon>
        <taxon>Thermodesulfobacteriota</taxon>
        <taxon>Desulfobacteria</taxon>
        <taxon>Desulfobacterales</taxon>
        <taxon>Desulfobacteraceae</taxon>
        <taxon>Desulfocicer</taxon>
    </lineage>
</organism>
<protein>
    <submittedName>
        <fullName evidence="9">Chloramphenicol-sensitive protein RarD</fullName>
    </submittedName>
</protein>
<sequence>MEILNLTRPYFGNSYGILMSVFASGIFAAMPIYVQIFQPMPGYAITAQRVVWSVILMLAGQFFTGRLVPSLTPLISPRLLPGLLLTSAIIGIQMWLFIWAPLNGRTVELSLGYFLLPLVMVGVGRIFFGEKLRPCQWFAVIAAVMGVGSAYLRAGGLSWVVLVVALGFPVYYIIRRGQPLSPLDAFCLENILLLPVSIWGILHFGNVHHPFAFPWEMLLRFAGLGLLGTIPVVCMLTAGRRLPLGLFGLLSYLEPGLIFLVSLFVLGESVSQDEIFTYQAILTALGLLAIDGIFQIRQQGKVLQSVPKPQA</sequence>
<dbReference type="OrthoDB" id="369870at2"/>
<evidence type="ECO:0000256" key="5">
    <source>
        <dbReference type="ARBA" id="ARBA00022692"/>
    </source>
</evidence>
<reference evidence="9 10" key="1">
    <citation type="submission" date="2017-04" db="EMBL/GenBank/DDBJ databases">
        <authorList>
            <person name="Afonso C.L."/>
            <person name="Miller P.J."/>
            <person name="Scott M.A."/>
            <person name="Spackman E."/>
            <person name="Goraichik I."/>
            <person name="Dimitrov K.M."/>
            <person name="Suarez D.L."/>
            <person name="Swayne D.E."/>
        </authorList>
    </citation>
    <scope>NUCLEOTIDE SEQUENCE [LARGE SCALE GENOMIC DNA]</scope>
    <source>
        <strain evidence="9 10">DSM 3385</strain>
    </source>
</reference>
<feature type="transmembrane region" description="Helical" evidence="8">
    <location>
        <begin position="80"/>
        <end position="99"/>
    </location>
</feature>
<gene>
    <name evidence="9" type="ORF">SAMN02746065_13719</name>
</gene>
<dbReference type="NCBIfam" id="TIGR00688">
    <property type="entry name" value="rarD"/>
    <property type="match status" value="1"/>
</dbReference>
<accession>A0A1W2EP59</accession>
<comment type="similarity">
    <text evidence="2">Belongs to the EamA transporter family.</text>
</comment>
<evidence type="ECO:0000256" key="8">
    <source>
        <dbReference type="SAM" id="Phobius"/>
    </source>
</evidence>
<dbReference type="GO" id="GO:0005886">
    <property type="term" value="C:plasma membrane"/>
    <property type="evidence" value="ECO:0007669"/>
    <property type="project" value="UniProtKB-SubCell"/>
</dbReference>
<name>A0A1W2EP59_9BACT</name>
<evidence type="ECO:0000256" key="6">
    <source>
        <dbReference type="ARBA" id="ARBA00022989"/>
    </source>
</evidence>
<evidence type="ECO:0000256" key="2">
    <source>
        <dbReference type="ARBA" id="ARBA00007362"/>
    </source>
</evidence>
<evidence type="ECO:0000256" key="7">
    <source>
        <dbReference type="ARBA" id="ARBA00023136"/>
    </source>
</evidence>
<keyword evidence="6 8" id="KW-1133">Transmembrane helix</keyword>
<dbReference type="SUPFAM" id="SSF103481">
    <property type="entry name" value="Multidrug resistance efflux transporter EmrE"/>
    <property type="match status" value="2"/>
</dbReference>
<keyword evidence="4" id="KW-1003">Cell membrane</keyword>
<dbReference type="InterPro" id="IPR004626">
    <property type="entry name" value="RarD"/>
</dbReference>
<evidence type="ECO:0000313" key="9">
    <source>
        <dbReference type="EMBL" id="SMD11497.1"/>
    </source>
</evidence>
<evidence type="ECO:0000313" key="10">
    <source>
        <dbReference type="Proteomes" id="UP000192418"/>
    </source>
</evidence>
<evidence type="ECO:0000256" key="3">
    <source>
        <dbReference type="ARBA" id="ARBA00022448"/>
    </source>
</evidence>
<comment type="subcellular location">
    <subcellularLocation>
        <location evidence="1">Cell membrane</location>
        <topology evidence="1">Multi-pass membrane protein</topology>
    </subcellularLocation>
</comment>
<evidence type="ECO:0000256" key="4">
    <source>
        <dbReference type="ARBA" id="ARBA00022475"/>
    </source>
</evidence>
<dbReference type="InterPro" id="IPR037185">
    <property type="entry name" value="EmrE-like"/>
</dbReference>
<keyword evidence="5 8" id="KW-0812">Transmembrane</keyword>
<feature type="transmembrane region" description="Helical" evidence="8">
    <location>
        <begin position="217"/>
        <end position="237"/>
    </location>
</feature>
<keyword evidence="7 8" id="KW-0472">Membrane</keyword>
<dbReference type="Proteomes" id="UP000192418">
    <property type="component" value="Unassembled WGS sequence"/>
</dbReference>
<dbReference type="AlphaFoldDB" id="A0A1W2EP59"/>
<feature type="transmembrane region" description="Helical" evidence="8">
    <location>
        <begin position="186"/>
        <end position="205"/>
    </location>
</feature>
<feature type="transmembrane region" description="Helical" evidence="8">
    <location>
        <begin position="50"/>
        <end position="68"/>
    </location>
</feature>
<feature type="transmembrane region" description="Helical" evidence="8">
    <location>
        <begin position="12"/>
        <end position="38"/>
    </location>
</feature>